<dbReference type="PANTHER" id="PTHR28234:SF1">
    <property type="entry name" value="NUCLEAR CONTROL OF ATPASE PROTEIN 2"/>
    <property type="match status" value="1"/>
</dbReference>
<dbReference type="Proteomes" id="UP000184300">
    <property type="component" value="Unassembled WGS sequence"/>
</dbReference>
<evidence type="ECO:0000256" key="2">
    <source>
        <dbReference type="ARBA" id="ARBA00022692"/>
    </source>
</evidence>
<comment type="subcellular location">
    <subcellularLocation>
        <location evidence="1">Mitochondrion membrane</location>
        <topology evidence="1">Multi-pass membrane protein</topology>
    </subcellularLocation>
</comment>
<dbReference type="Pfam" id="PF08637">
    <property type="entry name" value="NCA2"/>
    <property type="match status" value="1"/>
</dbReference>
<organism evidence="6 7">
    <name type="scientific">Aspergillus glaucus CBS 516.65</name>
    <dbReference type="NCBI Taxonomy" id="1160497"/>
    <lineage>
        <taxon>Eukaryota</taxon>
        <taxon>Fungi</taxon>
        <taxon>Dikarya</taxon>
        <taxon>Ascomycota</taxon>
        <taxon>Pezizomycotina</taxon>
        <taxon>Eurotiomycetes</taxon>
        <taxon>Eurotiomycetidae</taxon>
        <taxon>Eurotiales</taxon>
        <taxon>Aspergillaceae</taxon>
        <taxon>Aspergillus</taxon>
        <taxon>Aspergillus subgen. Aspergillus</taxon>
    </lineage>
</organism>
<keyword evidence="3" id="KW-1133">Transmembrane helix</keyword>
<sequence>MNLQKPQKEKEKGRENLRYTVPSASGMIIVKENTCRLDTQLDRFQQQVIDKIRNDVSILDSIGTADRYQSRPQQLVALQSAVQSLSITSTTHNLLKPDKLVNLISDVSRRLPKQHEGPLDEYTTHESDLFWLVTAKAAVQTLGLLLNSLVEQTHVFSDEIFYWDDILASSWSTWLHFAQTSPLRIWDGARHLYSHAANRVTQDRQSPSMSVRWAHFYDLLRRSVRVHPTYSMRSRISSHLAMCKSDVRRKQKSLRAMRDLHASSIGLLMEECLSFNVGNGHKFSGNQWRDTLLRSVILMETILCNTTDDIGIADFEHKVFTMTNAEEHFVVGQLNESLVSEYPGILIDRLVNILQDLLPTYQLSSKAVARKYGHPSRLVRYWLPFSLLLFSASTSLKILADKRTEIIQWILEIGSTAVDFWSNWVIEPIQRLIGTIRHDRASEIAIMSKNSLEADRASLERMVVDFVQDHTLTQGDPAATDTLTITNSVREGDLTPVLKAYERDLRSPFVGTVRGDLIRTLLIQIQKTKVDVEIAMSGIDSLLKSQELVFGFVGITPGILVSYSVFQWACGLFGSRKGLRRNEEHHQLRHALRNVDRTLAASSLTTNGILNFKDHGLLICDAEYLLQRARAVLKGADLRKFNEDVSDLIDIQRGADRQLQVVRRIGYTYSRWFQ</sequence>
<dbReference type="PANTHER" id="PTHR28234">
    <property type="entry name" value="NUCLEAR CONTROL OF ATPASE PROTEIN 2"/>
    <property type="match status" value="1"/>
</dbReference>
<evidence type="ECO:0008006" key="8">
    <source>
        <dbReference type="Google" id="ProtNLM"/>
    </source>
</evidence>
<gene>
    <name evidence="6" type="ORF">ASPGLDRAFT_46835</name>
</gene>
<dbReference type="STRING" id="1160497.A0A1L9VLY3"/>
<keyword evidence="5" id="KW-0472">Membrane</keyword>
<evidence type="ECO:0000256" key="4">
    <source>
        <dbReference type="ARBA" id="ARBA00023128"/>
    </source>
</evidence>
<keyword evidence="4" id="KW-0496">Mitochondrion</keyword>
<dbReference type="VEuPathDB" id="FungiDB:ASPGLDRAFT_46835"/>
<evidence type="ECO:0000256" key="3">
    <source>
        <dbReference type="ARBA" id="ARBA00022989"/>
    </source>
</evidence>
<dbReference type="RefSeq" id="XP_022401603.1">
    <property type="nucleotide sequence ID" value="XM_022546539.1"/>
</dbReference>
<evidence type="ECO:0000256" key="5">
    <source>
        <dbReference type="ARBA" id="ARBA00023136"/>
    </source>
</evidence>
<proteinExistence type="predicted"/>
<evidence type="ECO:0000256" key="1">
    <source>
        <dbReference type="ARBA" id="ARBA00004225"/>
    </source>
</evidence>
<keyword evidence="7" id="KW-1185">Reference proteome</keyword>
<evidence type="ECO:0000313" key="6">
    <source>
        <dbReference type="EMBL" id="OJJ84905.1"/>
    </source>
</evidence>
<dbReference type="OrthoDB" id="413313at2759"/>
<dbReference type="InterPro" id="IPR013946">
    <property type="entry name" value="NCA2-like"/>
</dbReference>
<keyword evidence="2" id="KW-0812">Transmembrane</keyword>
<evidence type="ECO:0000313" key="7">
    <source>
        <dbReference type="Proteomes" id="UP000184300"/>
    </source>
</evidence>
<dbReference type="GO" id="GO:0005741">
    <property type="term" value="C:mitochondrial outer membrane"/>
    <property type="evidence" value="ECO:0007669"/>
    <property type="project" value="TreeGrafter"/>
</dbReference>
<accession>A0A1L9VLY3</accession>
<dbReference type="GeneID" id="34462800"/>
<name>A0A1L9VLY3_ASPGL</name>
<protein>
    <recommendedName>
        <fullName evidence="8">Nuclear control of ATPase protein 2</fullName>
    </recommendedName>
</protein>
<dbReference type="AlphaFoldDB" id="A0A1L9VLY3"/>
<reference evidence="7" key="1">
    <citation type="journal article" date="2017" name="Genome Biol.">
        <title>Comparative genomics reveals high biological diversity and specific adaptations in the industrially and medically important fungal genus Aspergillus.</title>
        <authorList>
            <person name="de Vries R.P."/>
            <person name="Riley R."/>
            <person name="Wiebenga A."/>
            <person name="Aguilar-Osorio G."/>
            <person name="Amillis S."/>
            <person name="Uchima C.A."/>
            <person name="Anderluh G."/>
            <person name="Asadollahi M."/>
            <person name="Askin M."/>
            <person name="Barry K."/>
            <person name="Battaglia E."/>
            <person name="Bayram O."/>
            <person name="Benocci T."/>
            <person name="Braus-Stromeyer S.A."/>
            <person name="Caldana C."/>
            <person name="Canovas D."/>
            <person name="Cerqueira G.C."/>
            <person name="Chen F."/>
            <person name="Chen W."/>
            <person name="Choi C."/>
            <person name="Clum A."/>
            <person name="Dos Santos R.A."/>
            <person name="Damasio A.R."/>
            <person name="Diallinas G."/>
            <person name="Emri T."/>
            <person name="Fekete E."/>
            <person name="Flipphi M."/>
            <person name="Freyberg S."/>
            <person name="Gallo A."/>
            <person name="Gournas C."/>
            <person name="Habgood R."/>
            <person name="Hainaut M."/>
            <person name="Harispe M.L."/>
            <person name="Henrissat B."/>
            <person name="Hilden K.S."/>
            <person name="Hope R."/>
            <person name="Hossain A."/>
            <person name="Karabika E."/>
            <person name="Karaffa L."/>
            <person name="Karanyi Z."/>
            <person name="Krasevec N."/>
            <person name="Kuo A."/>
            <person name="Kusch H."/>
            <person name="LaButti K."/>
            <person name="Lagendijk E.L."/>
            <person name="Lapidus A."/>
            <person name="Levasseur A."/>
            <person name="Lindquist E."/>
            <person name="Lipzen A."/>
            <person name="Logrieco A.F."/>
            <person name="MacCabe A."/>
            <person name="Maekelae M.R."/>
            <person name="Malavazi I."/>
            <person name="Melin P."/>
            <person name="Meyer V."/>
            <person name="Mielnichuk N."/>
            <person name="Miskei M."/>
            <person name="Molnar A.P."/>
            <person name="Mule G."/>
            <person name="Ngan C.Y."/>
            <person name="Orejas M."/>
            <person name="Orosz E."/>
            <person name="Ouedraogo J.P."/>
            <person name="Overkamp K.M."/>
            <person name="Park H.-S."/>
            <person name="Perrone G."/>
            <person name="Piumi F."/>
            <person name="Punt P.J."/>
            <person name="Ram A.F."/>
            <person name="Ramon A."/>
            <person name="Rauscher S."/>
            <person name="Record E."/>
            <person name="Riano-Pachon D.M."/>
            <person name="Robert V."/>
            <person name="Roehrig J."/>
            <person name="Ruller R."/>
            <person name="Salamov A."/>
            <person name="Salih N.S."/>
            <person name="Samson R.A."/>
            <person name="Sandor E."/>
            <person name="Sanguinetti M."/>
            <person name="Schuetze T."/>
            <person name="Sepcic K."/>
            <person name="Shelest E."/>
            <person name="Sherlock G."/>
            <person name="Sophianopoulou V."/>
            <person name="Squina F.M."/>
            <person name="Sun H."/>
            <person name="Susca A."/>
            <person name="Todd R.B."/>
            <person name="Tsang A."/>
            <person name="Unkles S.E."/>
            <person name="van de Wiele N."/>
            <person name="van Rossen-Uffink D."/>
            <person name="Oliveira J.V."/>
            <person name="Vesth T.C."/>
            <person name="Visser J."/>
            <person name="Yu J.-H."/>
            <person name="Zhou M."/>
            <person name="Andersen M.R."/>
            <person name="Archer D.B."/>
            <person name="Baker S.E."/>
            <person name="Benoit I."/>
            <person name="Brakhage A.A."/>
            <person name="Braus G.H."/>
            <person name="Fischer R."/>
            <person name="Frisvad J.C."/>
            <person name="Goldman G.H."/>
            <person name="Houbraken J."/>
            <person name="Oakley B."/>
            <person name="Pocsi I."/>
            <person name="Scazzocchio C."/>
            <person name="Seiboth B."/>
            <person name="vanKuyk P.A."/>
            <person name="Wortman J."/>
            <person name="Dyer P.S."/>
            <person name="Grigoriev I.V."/>
        </authorList>
    </citation>
    <scope>NUCLEOTIDE SEQUENCE [LARGE SCALE GENOMIC DNA]</scope>
    <source>
        <strain evidence="7">CBS 516.65</strain>
    </source>
</reference>
<dbReference type="EMBL" id="KV878896">
    <property type="protein sequence ID" value="OJJ84905.1"/>
    <property type="molecule type" value="Genomic_DNA"/>
</dbReference>